<proteinExistence type="predicted"/>
<protein>
    <submittedName>
        <fullName evidence="1">Epimerase</fullName>
    </submittedName>
</protein>
<dbReference type="Proteomes" id="UP000652231">
    <property type="component" value="Unassembled WGS sequence"/>
</dbReference>
<dbReference type="RefSeq" id="WP_188441764.1">
    <property type="nucleotide sequence ID" value="NZ_BMGK01000007.1"/>
</dbReference>
<dbReference type="InterPro" id="IPR051783">
    <property type="entry name" value="NAD(P)-dependent_oxidoreduct"/>
</dbReference>
<comment type="caution">
    <text evidence="1">The sequence shown here is derived from an EMBL/GenBank/DDBJ whole genome shotgun (WGS) entry which is preliminary data.</text>
</comment>
<dbReference type="PANTHER" id="PTHR48079">
    <property type="entry name" value="PROTEIN YEEZ"/>
    <property type="match status" value="1"/>
</dbReference>
<dbReference type="GO" id="GO:0005737">
    <property type="term" value="C:cytoplasm"/>
    <property type="evidence" value="ECO:0007669"/>
    <property type="project" value="TreeGrafter"/>
</dbReference>
<dbReference type="InterPro" id="IPR036291">
    <property type="entry name" value="NAD(P)-bd_dom_sf"/>
</dbReference>
<organism evidence="1 2">
    <name type="scientific">Planktosalinus lacus</name>
    <dbReference type="NCBI Taxonomy" id="1526573"/>
    <lineage>
        <taxon>Bacteria</taxon>
        <taxon>Pseudomonadati</taxon>
        <taxon>Bacteroidota</taxon>
        <taxon>Flavobacteriia</taxon>
        <taxon>Flavobacteriales</taxon>
        <taxon>Flavobacteriaceae</taxon>
        <taxon>Planktosalinus</taxon>
    </lineage>
</organism>
<name>A0A8J2Y775_9FLAO</name>
<sequence length="266" mass="30077">MKQISLLGCGWLGLPLAISLRQKGYKLNGSTTSKEKLKTLADAFISPFLVELSSKEISGDILLFLQESDLLIIDIPPGMRSNPEELFSSKMELLIPYIEKSDIKKVLFVSSTSVFADQQGTIDEETIPQPDTQSGKDLFKVEQILQNNPHFNTTIIRFGGLIGPNRHPVKYLAGRKNLKGGNAPVNLIQQQDCIGIIEEIIKKEAWGKVFHGVFPQHPFKKDYYIQKAKKFNLQPPEYSEENNKEYKKVMSKAVTDSLNYQFQRSI</sequence>
<evidence type="ECO:0000313" key="2">
    <source>
        <dbReference type="Proteomes" id="UP000652231"/>
    </source>
</evidence>
<gene>
    <name evidence="1" type="primary">yeeZ</name>
    <name evidence="1" type="ORF">GCM10011312_18240</name>
</gene>
<keyword evidence="2" id="KW-1185">Reference proteome</keyword>
<accession>A0A8J2Y775</accession>
<dbReference type="AlphaFoldDB" id="A0A8J2Y775"/>
<reference evidence="1" key="2">
    <citation type="submission" date="2020-09" db="EMBL/GenBank/DDBJ databases">
        <authorList>
            <person name="Sun Q."/>
            <person name="Zhou Y."/>
        </authorList>
    </citation>
    <scope>NUCLEOTIDE SEQUENCE</scope>
    <source>
        <strain evidence="1">CGMCC 1.12924</strain>
    </source>
</reference>
<dbReference type="GO" id="GO:0004029">
    <property type="term" value="F:aldehyde dehydrogenase (NAD+) activity"/>
    <property type="evidence" value="ECO:0007669"/>
    <property type="project" value="TreeGrafter"/>
</dbReference>
<reference evidence="1" key="1">
    <citation type="journal article" date="2014" name="Int. J. Syst. Evol. Microbiol.">
        <title>Complete genome sequence of Corynebacterium casei LMG S-19264T (=DSM 44701T), isolated from a smear-ripened cheese.</title>
        <authorList>
            <consortium name="US DOE Joint Genome Institute (JGI-PGF)"/>
            <person name="Walter F."/>
            <person name="Albersmeier A."/>
            <person name="Kalinowski J."/>
            <person name="Ruckert C."/>
        </authorList>
    </citation>
    <scope>NUCLEOTIDE SEQUENCE</scope>
    <source>
        <strain evidence="1">CGMCC 1.12924</strain>
    </source>
</reference>
<dbReference type="PANTHER" id="PTHR48079:SF6">
    <property type="entry name" value="NAD(P)-BINDING DOMAIN-CONTAINING PROTEIN-RELATED"/>
    <property type="match status" value="1"/>
</dbReference>
<dbReference type="EMBL" id="BMGK01000007">
    <property type="protein sequence ID" value="GGD94909.1"/>
    <property type="molecule type" value="Genomic_DNA"/>
</dbReference>
<dbReference type="SUPFAM" id="SSF51735">
    <property type="entry name" value="NAD(P)-binding Rossmann-fold domains"/>
    <property type="match status" value="1"/>
</dbReference>
<dbReference type="Gene3D" id="3.40.50.720">
    <property type="entry name" value="NAD(P)-binding Rossmann-like Domain"/>
    <property type="match status" value="1"/>
</dbReference>
<evidence type="ECO:0000313" key="1">
    <source>
        <dbReference type="EMBL" id="GGD94909.1"/>
    </source>
</evidence>